<dbReference type="AlphaFoldDB" id="A0AAE0JN45"/>
<keyword evidence="3" id="KW-1185">Reference proteome</keyword>
<dbReference type="RefSeq" id="XP_062686019.1">
    <property type="nucleotide sequence ID" value="XM_062821738.1"/>
</dbReference>
<reference evidence="2" key="1">
    <citation type="journal article" date="2023" name="Mol. Phylogenet. Evol.">
        <title>Genome-scale phylogeny and comparative genomics of the fungal order Sordariales.</title>
        <authorList>
            <person name="Hensen N."/>
            <person name="Bonometti L."/>
            <person name="Westerberg I."/>
            <person name="Brannstrom I.O."/>
            <person name="Guillou S."/>
            <person name="Cros-Aarteil S."/>
            <person name="Calhoun S."/>
            <person name="Haridas S."/>
            <person name="Kuo A."/>
            <person name="Mondo S."/>
            <person name="Pangilinan J."/>
            <person name="Riley R."/>
            <person name="LaButti K."/>
            <person name="Andreopoulos B."/>
            <person name="Lipzen A."/>
            <person name="Chen C."/>
            <person name="Yan M."/>
            <person name="Daum C."/>
            <person name="Ng V."/>
            <person name="Clum A."/>
            <person name="Steindorff A."/>
            <person name="Ohm R.A."/>
            <person name="Martin F."/>
            <person name="Silar P."/>
            <person name="Natvig D.O."/>
            <person name="Lalanne C."/>
            <person name="Gautier V."/>
            <person name="Ament-Velasquez S.L."/>
            <person name="Kruys A."/>
            <person name="Hutchinson M.I."/>
            <person name="Powell A.J."/>
            <person name="Barry K."/>
            <person name="Miller A.N."/>
            <person name="Grigoriev I.V."/>
            <person name="Debuchy R."/>
            <person name="Gladieux P."/>
            <person name="Hiltunen Thoren M."/>
            <person name="Johannesson H."/>
        </authorList>
    </citation>
    <scope>NUCLEOTIDE SEQUENCE</scope>
    <source>
        <strain evidence="2">CBS 560.94</strain>
    </source>
</reference>
<proteinExistence type="predicted"/>
<evidence type="ECO:0000256" key="1">
    <source>
        <dbReference type="SAM" id="MobiDB-lite"/>
    </source>
</evidence>
<protein>
    <submittedName>
        <fullName evidence="2">Uncharacterized protein</fullName>
    </submittedName>
</protein>
<reference evidence="2" key="2">
    <citation type="submission" date="2023-06" db="EMBL/GenBank/DDBJ databases">
        <authorList>
            <consortium name="Lawrence Berkeley National Laboratory"/>
            <person name="Haridas S."/>
            <person name="Hensen N."/>
            <person name="Bonometti L."/>
            <person name="Westerberg I."/>
            <person name="Brannstrom I.O."/>
            <person name="Guillou S."/>
            <person name="Cros-Aarteil S."/>
            <person name="Calhoun S."/>
            <person name="Kuo A."/>
            <person name="Mondo S."/>
            <person name="Pangilinan J."/>
            <person name="Riley R."/>
            <person name="Labutti K."/>
            <person name="Andreopoulos B."/>
            <person name="Lipzen A."/>
            <person name="Chen C."/>
            <person name="Yanf M."/>
            <person name="Daum C."/>
            <person name="Ng V."/>
            <person name="Clum A."/>
            <person name="Steindorff A."/>
            <person name="Ohm R."/>
            <person name="Martin F."/>
            <person name="Silar P."/>
            <person name="Natvig D."/>
            <person name="Lalanne C."/>
            <person name="Gautier V."/>
            <person name="Ament-Velasquez S.L."/>
            <person name="Kruys A."/>
            <person name="Hutchinson M.I."/>
            <person name="Powell A.J."/>
            <person name="Barry K."/>
            <person name="Miller A.N."/>
            <person name="Grigoriev I.V."/>
            <person name="Debuchy R."/>
            <person name="Gladieux P."/>
            <person name="Thoren M.H."/>
            <person name="Johannesson H."/>
        </authorList>
    </citation>
    <scope>NUCLEOTIDE SEQUENCE</scope>
    <source>
        <strain evidence="2">CBS 560.94</strain>
    </source>
</reference>
<gene>
    <name evidence="2" type="ORF">B0H65DRAFT_19732</name>
</gene>
<feature type="compositionally biased region" description="Basic residues" evidence="1">
    <location>
        <begin position="133"/>
        <end position="143"/>
    </location>
</feature>
<dbReference type="Proteomes" id="UP001278500">
    <property type="component" value="Unassembled WGS sequence"/>
</dbReference>
<dbReference type="GeneID" id="87858892"/>
<feature type="region of interest" description="Disordered" evidence="1">
    <location>
        <begin position="123"/>
        <end position="143"/>
    </location>
</feature>
<evidence type="ECO:0000313" key="3">
    <source>
        <dbReference type="Proteomes" id="UP001278500"/>
    </source>
</evidence>
<feature type="region of interest" description="Disordered" evidence="1">
    <location>
        <begin position="62"/>
        <end position="109"/>
    </location>
</feature>
<evidence type="ECO:0000313" key="2">
    <source>
        <dbReference type="EMBL" id="KAK3354641.1"/>
    </source>
</evidence>
<dbReference type="EMBL" id="JAUEPP010000001">
    <property type="protein sequence ID" value="KAK3354641.1"/>
    <property type="molecule type" value="Genomic_DNA"/>
</dbReference>
<organism evidence="2 3">
    <name type="scientific">Neurospora tetraspora</name>
    <dbReference type="NCBI Taxonomy" id="94610"/>
    <lineage>
        <taxon>Eukaryota</taxon>
        <taxon>Fungi</taxon>
        <taxon>Dikarya</taxon>
        <taxon>Ascomycota</taxon>
        <taxon>Pezizomycotina</taxon>
        <taxon>Sordariomycetes</taxon>
        <taxon>Sordariomycetidae</taxon>
        <taxon>Sordariales</taxon>
        <taxon>Sordariaceae</taxon>
        <taxon>Neurospora</taxon>
    </lineage>
</organism>
<feature type="compositionally biased region" description="Basic and acidic residues" evidence="1">
    <location>
        <begin position="82"/>
        <end position="109"/>
    </location>
</feature>
<accession>A0AAE0JN45</accession>
<comment type="caution">
    <text evidence="2">The sequence shown here is derived from an EMBL/GenBank/DDBJ whole genome shotgun (WGS) entry which is preliminary data.</text>
</comment>
<name>A0AAE0JN45_9PEZI</name>
<sequence>MITETNINTIASALQQTVNIYSSSTQTRKAFVLHQVDSIFNINITKTPTNTNAAKQFPPLDVKGTVLDKPAPKQKASTAASKNKEAPHLPRRQPERQVPDGRVEPVAPREQRWLGFSRFFPWLSRNGNGSAGWKRKRRTTTTG</sequence>